<sequence length="708" mass="80632">MILLIPHTCFDVPTYAPLSPPLTQYDSELTYYDKSQYFLYRSDLMTEAELPSHIYEWPKRKQNNKLGVINVDTNQTNAINEYLRTNERYSPSASAVISMESSPKDCPDTAAPSPIPMETEERIRRTVIGGETYNCPRIPPTCCDPILFGELRAAIDYNVFNKPWLGYNERGFPYNAKSDYEQINWNVVEDYFLFKAVAIDQNIRSVDFASSRCRELPNWLYVESVVNKYSKVYRPARQCHLRYLHSIVPKEEGRDQVYDLIGRKLRKVQISQAEHSFRKRHGKKRLEEFYLHDAKKILKLSIAAEAKVIVSQPLKKSTFSLVPKTNVDYTEFSDGMKKSLNERLSIPPENRFSIKNFSDPNYKLKNWIKNDTSQPTKPSHIDNAIASMNQRVKDYHDRSTPFKKTALCVGNNNSFLDPVDCTTIERVDFSDSSVFRQQAPIVRSDYSNIGPTRTIQIARRPVNISGSQMNVGQTPQLMPMTYRSGGLTINNTGQGNTTRYIQAGDISHQRRFSVQSNRTSNLSQSSSTSSGTTTIQQYHSQGPQKQQPTQSPISVPQSQQQTSTQQQYHPPVVVNSGDRGIPRIASFQYVQSKNHPTPQNVTRPPVRTMYPAGTGRKIHQMPTNRIQGSGNYIYSVQSGHPNIVKTVSTHRYITKPPSSQQQPQSQQSQQTQQQQPQQQSQPAPHQQPPQRVPQASGPSYILKEKLSL</sequence>
<feature type="region of interest" description="Disordered" evidence="1">
    <location>
        <begin position="654"/>
        <end position="708"/>
    </location>
</feature>
<dbReference type="AlphaFoldDB" id="A0A0N5BPL9"/>
<dbReference type="WBParaSite" id="SPAL_0000784400.1">
    <property type="protein sequence ID" value="SPAL_0000784400.1"/>
    <property type="gene ID" value="SPAL_0000784400"/>
</dbReference>
<feature type="compositionally biased region" description="Low complexity" evidence="1">
    <location>
        <begin position="656"/>
        <end position="684"/>
    </location>
</feature>
<evidence type="ECO:0000256" key="1">
    <source>
        <dbReference type="SAM" id="MobiDB-lite"/>
    </source>
</evidence>
<evidence type="ECO:0000313" key="2">
    <source>
        <dbReference type="Proteomes" id="UP000046392"/>
    </source>
</evidence>
<accession>A0A0N5BPL9</accession>
<evidence type="ECO:0000313" key="3">
    <source>
        <dbReference type="WBParaSite" id="SPAL_0000784400.1"/>
    </source>
</evidence>
<feature type="compositionally biased region" description="Low complexity" evidence="1">
    <location>
        <begin position="515"/>
        <end position="537"/>
    </location>
</feature>
<organism evidence="2 3">
    <name type="scientific">Strongyloides papillosus</name>
    <name type="common">Intestinal threadworm</name>
    <dbReference type="NCBI Taxonomy" id="174720"/>
    <lineage>
        <taxon>Eukaryota</taxon>
        <taxon>Metazoa</taxon>
        <taxon>Ecdysozoa</taxon>
        <taxon>Nematoda</taxon>
        <taxon>Chromadorea</taxon>
        <taxon>Rhabditida</taxon>
        <taxon>Tylenchina</taxon>
        <taxon>Panagrolaimomorpha</taxon>
        <taxon>Strongyloidoidea</taxon>
        <taxon>Strongyloididae</taxon>
        <taxon>Strongyloides</taxon>
    </lineage>
</organism>
<proteinExistence type="predicted"/>
<feature type="compositionally biased region" description="Low complexity" evidence="1">
    <location>
        <begin position="546"/>
        <end position="567"/>
    </location>
</feature>
<reference evidence="3" key="1">
    <citation type="submission" date="2017-02" db="UniProtKB">
        <authorList>
            <consortium name="WormBaseParasite"/>
        </authorList>
    </citation>
    <scope>IDENTIFICATION</scope>
</reference>
<feature type="region of interest" description="Disordered" evidence="1">
    <location>
        <begin position="512"/>
        <end position="579"/>
    </location>
</feature>
<name>A0A0N5BPL9_STREA</name>
<protein>
    <submittedName>
        <fullName evidence="3">SANT domain-containing protein</fullName>
    </submittedName>
</protein>
<dbReference type="Proteomes" id="UP000046392">
    <property type="component" value="Unplaced"/>
</dbReference>
<dbReference type="STRING" id="174720.A0A0N5BPL9"/>
<keyword evidence="2" id="KW-1185">Reference proteome</keyword>